<reference evidence="2" key="1">
    <citation type="journal article" date="2014" name="Int. J. Syst. Evol. Microbiol.">
        <title>Complete genome sequence of Corynebacterium casei LMG S-19264T (=DSM 44701T), isolated from a smear-ripened cheese.</title>
        <authorList>
            <consortium name="US DOE Joint Genome Institute (JGI-PGF)"/>
            <person name="Walter F."/>
            <person name="Albersmeier A."/>
            <person name="Kalinowski J."/>
            <person name="Ruckert C."/>
        </authorList>
    </citation>
    <scope>NUCLEOTIDE SEQUENCE</scope>
    <source>
        <strain evidence="2">CGMCC 1.15290</strain>
    </source>
</reference>
<reference evidence="2" key="2">
    <citation type="submission" date="2020-09" db="EMBL/GenBank/DDBJ databases">
        <authorList>
            <person name="Sun Q."/>
            <person name="Zhou Y."/>
        </authorList>
    </citation>
    <scope>NUCLEOTIDE SEQUENCE</scope>
    <source>
        <strain evidence="2">CGMCC 1.15290</strain>
    </source>
</reference>
<dbReference type="Proteomes" id="UP000627292">
    <property type="component" value="Unassembled WGS sequence"/>
</dbReference>
<dbReference type="InterPro" id="IPR050712">
    <property type="entry name" value="NAD(P)H-dep_reductase"/>
</dbReference>
<dbReference type="PANTHER" id="PTHR30543:SF21">
    <property type="entry name" value="NAD(P)H-DEPENDENT FMN REDUCTASE LOT6"/>
    <property type="match status" value="1"/>
</dbReference>
<feature type="domain" description="NADPH-dependent FMN reductase-like" evidence="1">
    <location>
        <begin position="1"/>
        <end position="132"/>
    </location>
</feature>
<dbReference type="AlphaFoldDB" id="A0A917J370"/>
<dbReference type="PANTHER" id="PTHR30543">
    <property type="entry name" value="CHROMATE REDUCTASE"/>
    <property type="match status" value="1"/>
</dbReference>
<sequence length="187" mass="20986">MNIEIIAGSPRQGSVTYRVALYLQKLLQHTTSHNVQIIDVREWEFPLMQQEVFSSPEKAPESLQPLVKRVFNANAFIIITPEYNGSYTPAVKVLFDHFPKQNHKAFGIVTTSTGALGGIRASQQLQLLINALFGIGSPYMLITPYVDQRFDETGALTEAAFQKNVDVFVKEFLWLAESLSPLLEISE</sequence>
<comment type="caution">
    <text evidence="2">The sequence shown here is derived from an EMBL/GenBank/DDBJ whole genome shotgun (WGS) entry which is preliminary data.</text>
</comment>
<dbReference type="EMBL" id="BMIB01000004">
    <property type="protein sequence ID" value="GGH77794.1"/>
    <property type="molecule type" value="Genomic_DNA"/>
</dbReference>
<organism evidence="2 3">
    <name type="scientific">Filimonas zeae</name>
    <dbReference type="NCBI Taxonomy" id="1737353"/>
    <lineage>
        <taxon>Bacteria</taxon>
        <taxon>Pseudomonadati</taxon>
        <taxon>Bacteroidota</taxon>
        <taxon>Chitinophagia</taxon>
        <taxon>Chitinophagales</taxon>
        <taxon>Chitinophagaceae</taxon>
        <taxon>Filimonas</taxon>
    </lineage>
</organism>
<accession>A0A917J370</accession>
<dbReference type="SUPFAM" id="SSF52218">
    <property type="entry name" value="Flavoproteins"/>
    <property type="match status" value="1"/>
</dbReference>
<dbReference type="InterPro" id="IPR005025">
    <property type="entry name" value="FMN_Rdtase-like_dom"/>
</dbReference>
<evidence type="ECO:0000259" key="1">
    <source>
        <dbReference type="Pfam" id="PF03358"/>
    </source>
</evidence>
<keyword evidence="3" id="KW-1185">Reference proteome</keyword>
<dbReference type="Gene3D" id="3.40.50.360">
    <property type="match status" value="1"/>
</dbReference>
<dbReference type="GO" id="GO:0010181">
    <property type="term" value="F:FMN binding"/>
    <property type="evidence" value="ECO:0007669"/>
    <property type="project" value="TreeGrafter"/>
</dbReference>
<protein>
    <submittedName>
        <fullName evidence="2">FMN reductase</fullName>
    </submittedName>
</protein>
<dbReference type="InterPro" id="IPR029039">
    <property type="entry name" value="Flavoprotein-like_sf"/>
</dbReference>
<dbReference type="Pfam" id="PF03358">
    <property type="entry name" value="FMN_red"/>
    <property type="match status" value="1"/>
</dbReference>
<gene>
    <name evidence="2" type="ORF">GCM10011379_44680</name>
</gene>
<dbReference type="RefSeq" id="WP_188956532.1">
    <property type="nucleotide sequence ID" value="NZ_BMIB01000004.1"/>
</dbReference>
<proteinExistence type="predicted"/>
<dbReference type="GO" id="GO:0005829">
    <property type="term" value="C:cytosol"/>
    <property type="evidence" value="ECO:0007669"/>
    <property type="project" value="TreeGrafter"/>
</dbReference>
<dbReference type="GO" id="GO:0016491">
    <property type="term" value="F:oxidoreductase activity"/>
    <property type="evidence" value="ECO:0007669"/>
    <property type="project" value="InterPro"/>
</dbReference>
<name>A0A917J370_9BACT</name>
<evidence type="ECO:0000313" key="2">
    <source>
        <dbReference type="EMBL" id="GGH77794.1"/>
    </source>
</evidence>
<evidence type="ECO:0000313" key="3">
    <source>
        <dbReference type="Proteomes" id="UP000627292"/>
    </source>
</evidence>